<sequence>MEEMYDPEDFVYAVSERLLFDTAPILSLQASVRALVNPKSHETDNIVKSLYRSVEVWLTNFMTMTCEQTVPPGKKRLWWECGRCGHKMYDDYTELKPGAVERLGKVLQDYLYQDPNFADLVDADSHPSSTTTGHKDNLAGIINRFRGIFTSSKSWTLPSRQPSRQSVDSLGVCPVIPQTPQTNHNFVLLCVPFMQRAVKLHQAEVCRINSDQEFFRVLRYYYASQRGFRSWARLRKVRSIDFVKFEMYKSQLVDIQTRPSIPPETHTQDYTYDPLPAETTPPIGTNLLMHLFEYPDHAECEPVLYKKVPKKLDYKLEACPVKKSAIGWGVSFVEGLNWFTAFIYGCAGFASALVLAVAWSMIRGDIQGGFAIAGFMLAFIGFCMGIARIEIEMA</sequence>
<keyword evidence="1" id="KW-0472">Membrane</keyword>
<dbReference type="AlphaFoldDB" id="A0A194VU40"/>
<keyword evidence="3" id="KW-1185">Reference proteome</keyword>
<accession>A0A194VU40</accession>
<dbReference type="Proteomes" id="UP000078559">
    <property type="component" value="Chromosome 3"/>
</dbReference>
<evidence type="ECO:0000313" key="3">
    <source>
        <dbReference type="Proteomes" id="UP000078559"/>
    </source>
</evidence>
<evidence type="ECO:0000313" key="2">
    <source>
        <dbReference type="EMBL" id="KUI67726.1"/>
    </source>
</evidence>
<organism evidence="2 3">
    <name type="scientific">Cytospora mali</name>
    <name type="common">Apple Valsa canker fungus</name>
    <name type="synonym">Valsa mali</name>
    <dbReference type="NCBI Taxonomy" id="578113"/>
    <lineage>
        <taxon>Eukaryota</taxon>
        <taxon>Fungi</taxon>
        <taxon>Dikarya</taxon>
        <taxon>Ascomycota</taxon>
        <taxon>Pezizomycotina</taxon>
        <taxon>Sordariomycetes</taxon>
        <taxon>Sordariomycetidae</taxon>
        <taxon>Diaporthales</taxon>
        <taxon>Cytosporaceae</taxon>
        <taxon>Cytospora</taxon>
    </lineage>
</organism>
<dbReference type="OrthoDB" id="5355526at2759"/>
<keyword evidence="1" id="KW-0812">Transmembrane</keyword>
<evidence type="ECO:0000256" key="1">
    <source>
        <dbReference type="SAM" id="Phobius"/>
    </source>
</evidence>
<keyword evidence="1" id="KW-1133">Transmembrane helix</keyword>
<dbReference type="EMBL" id="CM003100">
    <property type="protein sequence ID" value="KUI67726.1"/>
    <property type="molecule type" value="Genomic_DNA"/>
</dbReference>
<gene>
    <name evidence="2" type="ORF">VM1G_02954</name>
</gene>
<feature type="transmembrane region" description="Helical" evidence="1">
    <location>
        <begin position="341"/>
        <end position="362"/>
    </location>
</feature>
<reference evidence="2" key="1">
    <citation type="submission" date="2014-12" db="EMBL/GenBank/DDBJ databases">
        <title>Genome Sequence of Valsa Canker Pathogens Uncovers a Specific Adaption of Colonization on Woody Bark.</title>
        <authorList>
            <person name="Yin Z."/>
            <person name="Liu H."/>
            <person name="Gao X."/>
            <person name="Li Z."/>
            <person name="Song N."/>
            <person name="Ke X."/>
            <person name="Dai Q."/>
            <person name="Wu Y."/>
            <person name="Sun Y."/>
            <person name="Xu J.-R."/>
            <person name="Kang Z.K."/>
            <person name="Wang L."/>
            <person name="Huang L."/>
        </authorList>
    </citation>
    <scope>NUCLEOTIDE SEQUENCE [LARGE SCALE GENOMIC DNA]</scope>
    <source>
        <strain evidence="2">03-8</strain>
    </source>
</reference>
<feature type="transmembrane region" description="Helical" evidence="1">
    <location>
        <begin position="368"/>
        <end position="387"/>
    </location>
</feature>
<proteinExistence type="predicted"/>
<name>A0A194VU40_CYTMA</name>
<protein>
    <submittedName>
        <fullName evidence="2">Uncharacterized protein</fullName>
    </submittedName>
</protein>